<evidence type="ECO:0000313" key="2">
    <source>
        <dbReference type="EMBL" id="MBW3365237.1"/>
    </source>
</evidence>
<feature type="chain" id="PRO_5046347642" description="Lipoprotein" evidence="1">
    <location>
        <begin position="20"/>
        <end position="193"/>
    </location>
</feature>
<proteinExistence type="predicted"/>
<keyword evidence="1" id="KW-0732">Signal</keyword>
<dbReference type="EMBL" id="JAHWXQ010000002">
    <property type="protein sequence ID" value="MBW3365237.1"/>
    <property type="molecule type" value="Genomic_DNA"/>
</dbReference>
<comment type="caution">
    <text evidence="2">The sequence shown here is derived from an EMBL/GenBank/DDBJ whole genome shotgun (WGS) entry which is preliminary data.</text>
</comment>
<reference evidence="2 3" key="1">
    <citation type="submission" date="2021-07" db="EMBL/GenBank/DDBJ databases">
        <authorList>
            <person name="Kim M.K."/>
        </authorList>
    </citation>
    <scope>NUCLEOTIDE SEQUENCE [LARGE SCALE GENOMIC DNA]</scope>
    <source>
        <strain evidence="2 3">HLY7-15</strain>
    </source>
</reference>
<sequence>MQKNLKYPLLLLSVTIVCACSSGSDEDKNLASTHPKLEKQLDRDTANMSMRNEEYEDLYQRYRITTEEYENSGNYNVKNMFRGKLAPADEASHSDARTYQTALREGMAQGVNFAGKYTVVTIGCGTACQQHFIVDRENGKIVEKIQGSAGARFSKNSRIFILNPPDSTINYNECQDCKPQAYELVDGKLQAIK</sequence>
<gene>
    <name evidence="2" type="ORF">KYK27_09285</name>
</gene>
<feature type="signal peptide" evidence="1">
    <location>
        <begin position="1"/>
        <end position="19"/>
    </location>
</feature>
<dbReference type="RefSeq" id="WP_199109744.1">
    <property type="nucleotide sequence ID" value="NZ_JAHWXQ010000002.1"/>
</dbReference>
<name>A0ABS6XBF0_9BACT</name>
<evidence type="ECO:0000313" key="3">
    <source>
        <dbReference type="Proteomes" id="UP000774935"/>
    </source>
</evidence>
<dbReference type="Proteomes" id="UP000774935">
    <property type="component" value="Unassembled WGS sequence"/>
</dbReference>
<accession>A0ABS6XBF0</accession>
<dbReference type="PROSITE" id="PS51257">
    <property type="entry name" value="PROKAR_LIPOPROTEIN"/>
    <property type="match status" value="1"/>
</dbReference>
<organism evidence="2 3">
    <name type="scientific">Pontibacter populi</name>
    <dbReference type="NCBI Taxonomy" id="890055"/>
    <lineage>
        <taxon>Bacteria</taxon>
        <taxon>Pseudomonadati</taxon>
        <taxon>Bacteroidota</taxon>
        <taxon>Cytophagia</taxon>
        <taxon>Cytophagales</taxon>
        <taxon>Hymenobacteraceae</taxon>
        <taxon>Pontibacter</taxon>
    </lineage>
</organism>
<keyword evidence="3" id="KW-1185">Reference proteome</keyword>
<protein>
    <recommendedName>
        <fullName evidence="4">Lipoprotein</fullName>
    </recommendedName>
</protein>
<evidence type="ECO:0008006" key="4">
    <source>
        <dbReference type="Google" id="ProtNLM"/>
    </source>
</evidence>
<evidence type="ECO:0000256" key="1">
    <source>
        <dbReference type="SAM" id="SignalP"/>
    </source>
</evidence>